<dbReference type="GO" id="GO:0016491">
    <property type="term" value="F:oxidoreductase activity"/>
    <property type="evidence" value="ECO:0007669"/>
    <property type="project" value="UniProtKB-KW"/>
</dbReference>
<keyword evidence="4" id="KW-1185">Reference proteome</keyword>
<dbReference type="RefSeq" id="WP_145027204.1">
    <property type="nucleotide sequence ID" value="NZ_CP036271.1"/>
</dbReference>
<sequence length="323" mass="36000">MVSPSHLRRLGRTDIHVSPVAMGTWPLAGISSINVTDEASIATLQAAVDAGINFFDTAYVYGYTGESERLMARALGRRRKEIVIASKGGLEWGPDKKQVRNGRPETIKRHCEESLKRLGTDVIDLYYLHAPDVNTPLAESAGAFRELLDAGKIRAVGVSNFEQVTQFEEFSAVCPISADQPPYNMLQREIETTTLPWCRANGVSVMPYWPLMKGLLAGKLPRNHQFDPNDKRLTYPLFQGEEWQKNQDFLDSIRPIAEESGKTVAQLAIAWVIQRPGITSALCGAKRPEQIRETAVAMDWTFTPDQLARIDHAITERGPVKAR</sequence>
<dbReference type="InParanoid" id="A0A517S982"/>
<evidence type="ECO:0000313" key="3">
    <source>
        <dbReference type="EMBL" id="QDT52662.1"/>
    </source>
</evidence>
<dbReference type="InterPro" id="IPR023210">
    <property type="entry name" value="NADP_OxRdtase_dom"/>
</dbReference>
<dbReference type="Gene3D" id="3.20.20.100">
    <property type="entry name" value="NADP-dependent oxidoreductase domain"/>
    <property type="match status" value="1"/>
</dbReference>
<dbReference type="Pfam" id="PF00248">
    <property type="entry name" value="Aldo_ket_red"/>
    <property type="match status" value="1"/>
</dbReference>
<dbReference type="Proteomes" id="UP000315700">
    <property type="component" value="Chromosome"/>
</dbReference>
<reference evidence="3 4" key="1">
    <citation type="submission" date="2019-02" db="EMBL/GenBank/DDBJ databases">
        <title>Deep-cultivation of Planctomycetes and their phenomic and genomic characterization uncovers novel biology.</title>
        <authorList>
            <person name="Wiegand S."/>
            <person name="Jogler M."/>
            <person name="Boedeker C."/>
            <person name="Pinto D."/>
            <person name="Vollmers J."/>
            <person name="Rivas-Marin E."/>
            <person name="Kohn T."/>
            <person name="Peeters S.H."/>
            <person name="Heuer A."/>
            <person name="Rast P."/>
            <person name="Oberbeckmann S."/>
            <person name="Bunk B."/>
            <person name="Jeske O."/>
            <person name="Meyerdierks A."/>
            <person name="Storesund J.E."/>
            <person name="Kallscheuer N."/>
            <person name="Luecker S."/>
            <person name="Lage O.M."/>
            <person name="Pohl T."/>
            <person name="Merkel B.J."/>
            <person name="Hornburger P."/>
            <person name="Mueller R.-W."/>
            <person name="Bruemmer F."/>
            <person name="Labrenz M."/>
            <person name="Spormann A.M."/>
            <person name="Op den Camp H."/>
            <person name="Overmann J."/>
            <person name="Amann R."/>
            <person name="Jetten M.S.M."/>
            <person name="Mascher T."/>
            <person name="Medema M.H."/>
            <person name="Devos D.P."/>
            <person name="Kaster A.-K."/>
            <person name="Ovreas L."/>
            <person name="Rohde M."/>
            <person name="Galperin M.Y."/>
            <person name="Jogler C."/>
        </authorList>
    </citation>
    <scope>NUCLEOTIDE SEQUENCE [LARGE SCALE GENOMIC DNA]</scope>
    <source>
        <strain evidence="3 4">Pan44</strain>
    </source>
</reference>
<dbReference type="EMBL" id="CP036271">
    <property type="protein sequence ID" value="QDT52662.1"/>
    <property type="molecule type" value="Genomic_DNA"/>
</dbReference>
<name>A0A517S982_9PLAN</name>
<dbReference type="EC" id="1.1.1.-" evidence="3"/>
<dbReference type="SUPFAM" id="SSF51430">
    <property type="entry name" value="NAD(P)-linked oxidoreductase"/>
    <property type="match status" value="1"/>
</dbReference>
<feature type="domain" description="NADP-dependent oxidoreductase" evidence="2">
    <location>
        <begin position="20"/>
        <end position="313"/>
    </location>
</feature>
<keyword evidence="1 3" id="KW-0560">Oxidoreductase</keyword>
<dbReference type="InterPro" id="IPR020471">
    <property type="entry name" value="AKR"/>
</dbReference>
<dbReference type="InterPro" id="IPR050523">
    <property type="entry name" value="AKR_Detox_Biosynth"/>
</dbReference>
<proteinExistence type="predicted"/>
<dbReference type="PANTHER" id="PTHR43364:SF4">
    <property type="entry name" value="NAD(P)-LINKED OXIDOREDUCTASE SUPERFAMILY PROTEIN"/>
    <property type="match status" value="1"/>
</dbReference>
<organism evidence="3 4">
    <name type="scientific">Caulifigura coniformis</name>
    <dbReference type="NCBI Taxonomy" id="2527983"/>
    <lineage>
        <taxon>Bacteria</taxon>
        <taxon>Pseudomonadati</taxon>
        <taxon>Planctomycetota</taxon>
        <taxon>Planctomycetia</taxon>
        <taxon>Planctomycetales</taxon>
        <taxon>Planctomycetaceae</taxon>
        <taxon>Caulifigura</taxon>
    </lineage>
</organism>
<protein>
    <submittedName>
        <fullName evidence="3">General stress protein 69</fullName>
        <ecNumber evidence="3">1.1.1.-</ecNumber>
    </submittedName>
</protein>
<dbReference type="PROSITE" id="PS00062">
    <property type="entry name" value="ALDOKETO_REDUCTASE_2"/>
    <property type="match status" value="1"/>
</dbReference>
<evidence type="ECO:0000313" key="4">
    <source>
        <dbReference type="Proteomes" id="UP000315700"/>
    </source>
</evidence>
<dbReference type="CDD" id="cd19084">
    <property type="entry name" value="AKR_AKR11B1-like"/>
    <property type="match status" value="1"/>
</dbReference>
<evidence type="ECO:0000256" key="1">
    <source>
        <dbReference type="ARBA" id="ARBA00023002"/>
    </source>
</evidence>
<dbReference type="KEGG" id="ccos:Pan44_06740"/>
<dbReference type="PANTHER" id="PTHR43364">
    <property type="entry name" value="NADH-SPECIFIC METHYLGLYOXAL REDUCTASE-RELATED"/>
    <property type="match status" value="1"/>
</dbReference>
<accession>A0A517S982</accession>
<gene>
    <name evidence="3" type="primary">yhdN_1</name>
    <name evidence="3" type="ORF">Pan44_06740</name>
</gene>
<dbReference type="InterPro" id="IPR018170">
    <property type="entry name" value="Aldo/ket_reductase_CS"/>
</dbReference>
<dbReference type="AlphaFoldDB" id="A0A517S982"/>
<dbReference type="OrthoDB" id="9804790at2"/>
<dbReference type="InterPro" id="IPR036812">
    <property type="entry name" value="NAD(P)_OxRdtase_dom_sf"/>
</dbReference>
<dbReference type="GO" id="GO:0005829">
    <property type="term" value="C:cytosol"/>
    <property type="evidence" value="ECO:0007669"/>
    <property type="project" value="TreeGrafter"/>
</dbReference>
<dbReference type="PRINTS" id="PR00069">
    <property type="entry name" value="ALDKETRDTASE"/>
</dbReference>
<evidence type="ECO:0000259" key="2">
    <source>
        <dbReference type="Pfam" id="PF00248"/>
    </source>
</evidence>